<dbReference type="OrthoDB" id="62853at2759"/>
<name>A0A024G4U9_9STRA</name>
<feature type="compositionally biased region" description="Basic and acidic residues" evidence="1">
    <location>
        <begin position="662"/>
        <end position="672"/>
    </location>
</feature>
<feature type="compositionally biased region" description="Polar residues" evidence="1">
    <location>
        <begin position="101"/>
        <end position="113"/>
    </location>
</feature>
<dbReference type="InterPro" id="IPR000313">
    <property type="entry name" value="PWWP_dom"/>
</dbReference>
<feature type="domain" description="PWWP" evidence="2">
    <location>
        <begin position="148"/>
        <end position="213"/>
    </location>
</feature>
<feature type="compositionally biased region" description="Basic and acidic residues" evidence="1">
    <location>
        <begin position="20"/>
        <end position="44"/>
    </location>
</feature>
<feature type="compositionally biased region" description="Basic and acidic residues" evidence="1">
    <location>
        <begin position="449"/>
        <end position="459"/>
    </location>
</feature>
<evidence type="ECO:0000256" key="1">
    <source>
        <dbReference type="SAM" id="MobiDB-lite"/>
    </source>
</evidence>
<reference evidence="3 4" key="1">
    <citation type="submission" date="2012-05" db="EMBL/GenBank/DDBJ databases">
        <title>Recombination and specialization in a pathogen metapopulation.</title>
        <authorList>
            <person name="Gardiner A."/>
            <person name="Kemen E."/>
            <person name="Schultz-Larsen T."/>
            <person name="MacLean D."/>
            <person name="Van Oosterhout C."/>
            <person name="Jones J.D.G."/>
        </authorList>
    </citation>
    <scope>NUCLEOTIDE SEQUENCE [LARGE SCALE GENOMIC DNA]</scope>
    <source>
        <strain evidence="3 4">Ac Nc2</strain>
    </source>
</reference>
<accession>A0A024G4U9</accession>
<protein>
    <recommendedName>
        <fullName evidence="2">PWWP domain-containing protein</fullName>
    </recommendedName>
</protein>
<dbReference type="Proteomes" id="UP000053237">
    <property type="component" value="Unassembled WGS sequence"/>
</dbReference>
<feature type="compositionally biased region" description="Polar residues" evidence="1">
    <location>
        <begin position="59"/>
        <end position="69"/>
    </location>
</feature>
<feature type="region of interest" description="Disordered" evidence="1">
    <location>
        <begin position="287"/>
        <end position="509"/>
    </location>
</feature>
<dbReference type="Gene3D" id="2.30.30.140">
    <property type="match status" value="1"/>
</dbReference>
<proteinExistence type="predicted"/>
<dbReference type="AlphaFoldDB" id="A0A024G4U9"/>
<dbReference type="PROSITE" id="PS50812">
    <property type="entry name" value="PWWP"/>
    <property type="match status" value="1"/>
</dbReference>
<organism evidence="3 4">
    <name type="scientific">Albugo candida</name>
    <dbReference type="NCBI Taxonomy" id="65357"/>
    <lineage>
        <taxon>Eukaryota</taxon>
        <taxon>Sar</taxon>
        <taxon>Stramenopiles</taxon>
        <taxon>Oomycota</taxon>
        <taxon>Peronosporomycetes</taxon>
        <taxon>Albuginales</taxon>
        <taxon>Albuginaceae</taxon>
        <taxon>Albugo</taxon>
    </lineage>
</organism>
<feature type="region of interest" description="Disordered" evidence="1">
    <location>
        <begin position="654"/>
        <end position="709"/>
    </location>
</feature>
<dbReference type="EMBL" id="CAIX01000017">
    <property type="protein sequence ID" value="CCI41324.1"/>
    <property type="molecule type" value="Genomic_DNA"/>
</dbReference>
<keyword evidence="4" id="KW-1185">Reference proteome</keyword>
<evidence type="ECO:0000259" key="2">
    <source>
        <dbReference type="PROSITE" id="PS50812"/>
    </source>
</evidence>
<feature type="compositionally biased region" description="Polar residues" evidence="1">
    <location>
        <begin position="317"/>
        <end position="331"/>
    </location>
</feature>
<dbReference type="GO" id="GO:0006351">
    <property type="term" value="P:DNA-templated transcription"/>
    <property type="evidence" value="ECO:0007669"/>
    <property type="project" value="InterPro"/>
</dbReference>
<evidence type="ECO:0000313" key="3">
    <source>
        <dbReference type="EMBL" id="CCI41324.1"/>
    </source>
</evidence>
<feature type="compositionally biased region" description="Basic and acidic residues" evidence="1">
    <location>
        <begin position="685"/>
        <end position="709"/>
    </location>
</feature>
<evidence type="ECO:0000313" key="4">
    <source>
        <dbReference type="Proteomes" id="UP000053237"/>
    </source>
</evidence>
<dbReference type="CDD" id="cd05162">
    <property type="entry name" value="PWWP"/>
    <property type="match status" value="1"/>
</dbReference>
<comment type="caution">
    <text evidence="3">The sequence shown here is derived from an EMBL/GenBank/DDBJ whole genome shotgun (WGS) entry which is preliminary data.</text>
</comment>
<dbReference type="Pfam" id="PF00855">
    <property type="entry name" value="PWWP"/>
    <property type="match status" value="1"/>
</dbReference>
<feature type="region of interest" description="Disordered" evidence="1">
    <location>
        <begin position="1"/>
        <end position="117"/>
    </location>
</feature>
<dbReference type="SMART" id="SM00293">
    <property type="entry name" value="PWWP"/>
    <property type="match status" value="1"/>
</dbReference>
<dbReference type="STRING" id="65357.A0A024G4U9"/>
<dbReference type="SUPFAM" id="SSF63748">
    <property type="entry name" value="Tudor/PWWP/MBT"/>
    <property type="match status" value="1"/>
</dbReference>
<feature type="compositionally biased region" description="Basic and acidic residues" evidence="1">
    <location>
        <begin position="368"/>
        <end position="401"/>
    </location>
</feature>
<gene>
    <name evidence="3" type="ORF">BN9_021080</name>
</gene>
<feature type="compositionally biased region" description="Polar residues" evidence="1">
    <location>
        <begin position="287"/>
        <end position="305"/>
    </location>
</feature>
<feature type="compositionally biased region" description="Low complexity" evidence="1">
    <location>
        <begin position="482"/>
        <end position="493"/>
    </location>
</feature>
<dbReference type="InterPro" id="IPR036575">
    <property type="entry name" value="TFIIS_cen_dom_sf"/>
</dbReference>
<dbReference type="InParanoid" id="A0A024G4U9"/>
<sequence length="901" mass="100145">MSDKGHIATEESVASTPTIVEKDAPNENKVVLERHSPEKVKEENTNGTNRLTETKTESPKNLSKTTASIDKTPKSSKYKSENEEDTESDLEPQKKKIKRANTGSAAKTKASNTSRKRKAAASLIAGSVEVSDIHSRVLALPQEIKDMFGQLVWAKMQGYPYWPALVVDPRHLPSSQQKQAIRSFETSKYWVFFYRARNFGPVPFKSVEKWLDTNQKYREGFPVGAAKAPKRRKELMGAIEDADVMYSPCLPEYVGRKMLFIRIEVSISYVAMSVRHLFMRSLQHTGTATNRTAKANTISAQQGSKDQVETKKKKGRSTPTNKNPKPAGSNTKNDEKFIANIPKPTYDNEAAPNEAKSKSNDKVTPNEPKPENDDKAMLNEPKPKIDDKAAMSIEAKFKSNDKATPNEPKPKNENEAMPNASVGDEEQIGQQIEKQKESPVETQLVCGIVEDKNVNESSERLPSNSANDKAPSNYPGATLKGTPQQTQSTTQTPESKSDFELKNAQEANDSTKLAIKEKELKSDVAAHTLVARETESDPIDWIIFGKRLISLSEDEAANHDELLLMLSKVFEAKKITKVDIEKSGVAPVISKLRKSTNPSLAQTAKSLRKYLIASLNKDLKVQDIKCKSKQSTMKCQDSSLAGKSDVKERMIGQSMEEQTENGDSKKDAEKVVPDGTTDAEQIGDEMTKTSRKPDQLDETTRQSDKLHIQDDARKQLATSKATLEPPIPCLRNVDSSRHVEELRSKESILDAVASIATNGELQKQTSKDIPVTASVVSAGKAELVSGASKEHLKSSDTNLEGNREVDALTQESKKDEYRVRVIEMLTMSLGDQYGNLAKAIEQCIYDRFTESNDLYRAHARLVTFTLKDDEKLRNRVVGGSIHGFELAYANKDFFRQTRTIT</sequence>
<dbReference type="SUPFAM" id="SSF46942">
    <property type="entry name" value="Elongation factor TFIIS domain 2"/>
    <property type="match status" value="1"/>
</dbReference>